<comment type="caution">
    <text evidence="6">The sequence shown here is derived from an EMBL/GenBank/DDBJ whole genome shotgun (WGS) entry which is preliminary data.</text>
</comment>
<dbReference type="GO" id="GO:0000271">
    <property type="term" value="P:polysaccharide biosynthetic process"/>
    <property type="evidence" value="ECO:0007669"/>
    <property type="project" value="TreeGrafter"/>
</dbReference>
<dbReference type="Pfam" id="PF01041">
    <property type="entry name" value="DegT_DnrJ_EryC1"/>
    <property type="match status" value="2"/>
</dbReference>
<evidence type="ECO:0000256" key="5">
    <source>
        <dbReference type="ARBA" id="ARBA00038398"/>
    </source>
</evidence>
<dbReference type="InterPro" id="IPR015421">
    <property type="entry name" value="PyrdxlP-dep_Trfase_major"/>
</dbReference>
<accession>A0A7W7PMU2</accession>
<dbReference type="InterPro" id="IPR015422">
    <property type="entry name" value="PyrdxlP-dep_Trfase_small"/>
</dbReference>
<evidence type="ECO:0000256" key="3">
    <source>
        <dbReference type="ARBA" id="ARBA00022679"/>
    </source>
</evidence>
<protein>
    <submittedName>
        <fullName evidence="6">dTDP-4-amino-4,6-dideoxygalactose transaminase</fullName>
    </submittedName>
</protein>
<comment type="similarity">
    <text evidence="5">Belongs to the DegT/DnrJ/EryC1 family. L-glutamine:2-deoxy-scyllo-inosose/scyllo-inosose aminotransferase subfamily.</text>
</comment>
<dbReference type="RefSeq" id="WP_184351494.1">
    <property type="nucleotide sequence ID" value="NZ_JACHJH010000009.1"/>
</dbReference>
<organism evidence="6 7">
    <name type="scientific">Streptomyces olivoverticillatus</name>
    <dbReference type="NCBI Taxonomy" id="66427"/>
    <lineage>
        <taxon>Bacteria</taxon>
        <taxon>Bacillati</taxon>
        <taxon>Actinomycetota</taxon>
        <taxon>Actinomycetes</taxon>
        <taxon>Kitasatosporales</taxon>
        <taxon>Streptomycetaceae</taxon>
        <taxon>Streptomyces</taxon>
    </lineage>
</organism>
<dbReference type="Gene3D" id="3.90.1150.10">
    <property type="entry name" value="Aspartate Aminotransferase, domain 1"/>
    <property type="match status" value="1"/>
</dbReference>
<keyword evidence="3" id="KW-0808">Transferase</keyword>
<dbReference type="GO" id="GO:0030170">
    <property type="term" value="F:pyridoxal phosphate binding"/>
    <property type="evidence" value="ECO:0007669"/>
    <property type="project" value="TreeGrafter"/>
</dbReference>
<evidence type="ECO:0000256" key="1">
    <source>
        <dbReference type="ARBA" id="ARBA00001933"/>
    </source>
</evidence>
<dbReference type="PANTHER" id="PTHR30244">
    <property type="entry name" value="TRANSAMINASE"/>
    <property type="match status" value="1"/>
</dbReference>
<evidence type="ECO:0000313" key="6">
    <source>
        <dbReference type="EMBL" id="MBB4895712.1"/>
    </source>
</evidence>
<evidence type="ECO:0000256" key="2">
    <source>
        <dbReference type="ARBA" id="ARBA00022576"/>
    </source>
</evidence>
<name>A0A7W7PMU2_9ACTN</name>
<keyword evidence="4" id="KW-0663">Pyridoxal phosphate</keyword>
<keyword evidence="2" id="KW-0032">Aminotransferase</keyword>
<evidence type="ECO:0000256" key="4">
    <source>
        <dbReference type="ARBA" id="ARBA00022898"/>
    </source>
</evidence>
<dbReference type="InterPro" id="IPR000653">
    <property type="entry name" value="DegT/StrS_aminotransferase"/>
</dbReference>
<dbReference type="AlphaFoldDB" id="A0A7W7PMU2"/>
<gene>
    <name evidence="6" type="ORF">FHS39_004791</name>
</gene>
<keyword evidence="7" id="KW-1185">Reference proteome</keyword>
<dbReference type="PANTHER" id="PTHR30244:SF34">
    <property type="entry name" value="DTDP-4-AMINO-4,6-DIDEOXYGALACTOSE TRANSAMINASE"/>
    <property type="match status" value="1"/>
</dbReference>
<sequence length="236" mass="25185">MGTEEKLRAAGVGFGDEVVVPSFATVAVAEAVRNVGALPVFADIDPVTLCLDPASASAVVTPRTAAIVAVHLFGHPADLAALRSIVLSRSLHIIEHTEPTDLARQLGGRNTAAAVSRRRANAAYLGARLTGVVTPTVAPGIEHLYHCYVVRVPGNGRPDRDAFARALRARGVRCHVPVQTPVHRMPPFRRELWLAETERAADECLALPVDEGMSRRELHRMVSACNGLGGPLYMAA</sequence>
<reference evidence="6 7" key="1">
    <citation type="submission" date="2020-08" db="EMBL/GenBank/DDBJ databases">
        <title>Genomic Encyclopedia of Type Strains, Phase III (KMG-III): the genomes of soil and plant-associated and newly described type strains.</title>
        <authorList>
            <person name="Whitman W."/>
        </authorList>
    </citation>
    <scope>NUCLEOTIDE SEQUENCE [LARGE SCALE GENOMIC DNA]</scope>
    <source>
        <strain evidence="6 7">CECT 3266</strain>
    </source>
</reference>
<dbReference type="Proteomes" id="UP000556084">
    <property type="component" value="Unassembled WGS sequence"/>
</dbReference>
<dbReference type="SUPFAM" id="SSF53383">
    <property type="entry name" value="PLP-dependent transferases"/>
    <property type="match status" value="1"/>
</dbReference>
<evidence type="ECO:0000313" key="7">
    <source>
        <dbReference type="Proteomes" id="UP000556084"/>
    </source>
</evidence>
<dbReference type="GO" id="GO:0008483">
    <property type="term" value="F:transaminase activity"/>
    <property type="evidence" value="ECO:0007669"/>
    <property type="project" value="UniProtKB-KW"/>
</dbReference>
<dbReference type="InterPro" id="IPR015424">
    <property type="entry name" value="PyrdxlP-dep_Trfase"/>
</dbReference>
<comment type="cofactor">
    <cofactor evidence="1">
        <name>pyridoxal 5'-phosphate</name>
        <dbReference type="ChEBI" id="CHEBI:597326"/>
    </cofactor>
</comment>
<dbReference type="Gene3D" id="3.40.640.10">
    <property type="entry name" value="Type I PLP-dependent aspartate aminotransferase-like (Major domain)"/>
    <property type="match status" value="1"/>
</dbReference>
<dbReference type="EMBL" id="JACHJH010000009">
    <property type="protein sequence ID" value="MBB4895712.1"/>
    <property type="molecule type" value="Genomic_DNA"/>
</dbReference>
<proteinExistence type="inferred from homology"/>